<dbReference type="EMBL" id="AP026933">
    <property type="protein sequence ID" value="BDT02986.1"/>
    <property type="molecule type" value="Genomic_DNA"/>
</dbReference>
<dbReference type="RefSeq" id="WP_281749155.1">
    <property type="nucleotide sequence ID" value="NZ_AP026933.1"/>
</dbReference>
<dbReference type="PROSITE" id="PS00937">
    <property type="entry name" value="RIBOSOMAL_L20"/>
    <property type="match status" value="1"/>
</dbReference>
<reference evidence="10 11" key="1">
    <citation type="journal article" date="2022" name="Front. Microbiol.">
        <title>Male-killing mechanisms vary between Spiroplasma species.</title>
        <authorList>
            <person name="Arai H."/>
            <person name="Inoue M."/>
            <person name="Kageyama D."/>
        </authorList>
    </citation>
    <scope>NUCLEOTIDE SEQUENCE [LARGE SCALE GENOMIC DNA]</scope>
    <source>
        <strain evidence="11">sHm</strain>
    </source>
</reference>
<evidence type="ECO:0000256" key="3">
    <source>
        <dbReference type="ARBA" id="ARBA00022884"/>
    </source>
</evidence>
<evidence type="ECO:0000256" key="1">
    <source>
        <dbReference type="ARBA" id="ARBA00007698"/>
    </source>
</evidence>
<evidence type="ECO:0000256" key="4">
    <source>
        <dbReference type="ARBA" id="ARBA00022980"/>
    </source>
</evidence>
<accession>A0ABM8BT14</accession>
<dbReference type="PANTHER" id="PTHR10986">
    <property type="entry name" value="39S RIBOSOMAL PROTEIN L20"/>
    <property type="match status" value="1"/>
</dbReference>
<proteinExistence type="inferred from homology"/>
<dbReference type="NCBIfam" id="TIGR01032">
    <property type="entry name" value="rplT_bact"/>
    <property type="match status" value="1"/>
</dbReference>
<evidence type="ECO:0000256" key="9">
    <source>
        <dbReference type="RuleBase" id="RU000560"/>
    </source>
</evidence>
<keyword evidence="2 8" id="KW-0699">rRNA-binding</keyword>
<dbReference type="HAMAP" id="MF_00382">
    <property type="entry name" value="Ribosomal_bL20"/>
    <property type="match status" value="1"/>
</dbReference>
<comment type="function">
    <text evidence="6 8 9">Binds directly to 23S ribosomal RNA and is necessary for the in vitro assembly process of the 50S ribosomal subunit. It is not involved in the protein synthesizing functions of that subunit.</text>
</comment>
<evidence type="ECO:0000256" key="2">
    <source>
        <dbReference type="ARBA" id="ARBA00022730"/>
    </source>
</evidence>
<dbReference type="PRINTS" id="PR00062">
    <property type="entry name" value="RIBOSOMALL20"/>
</dbReference>
<evidence type="ECO:0000313" key="10">
    <source>
        <dbReference type="EMBL" id="BDT02986.1"/>
    </source>
</evidence>
<evidence type="ECO:0000256" key="5">
    <source>
        <dbReference type="ARBA" id="ARBA00023274"/>
    </source>
</evidence>
<dbReference type="Gene3D" id="6.10.160.10">
    <property type="match status" value="1"/>
</dbReference>
<dbReference type="Pfam" id="PF00453">
    <property type="entry name" value="Ribosomal_L20"/>
    <property type="match status" value="1"/>
</dbReference>
<evidence type="ECO:0000256" key="6">
    <source>
        <dbReference type="ARBA" id="ARBA00024775"/>
    </source>
</evidence>
<organism evidence="10 11">
    <name type="scientific">Spiroplasma ixodetis</name>
    <dbReference type="NCBI Taxonomy" id="2141"/>
    <lineage>
        <taxon>Bacteria</taxon>
        <taxon>Bacillati</taxon>
        <taxon>Mycoplasmatota</taxon>
        <taxon>Mollicutes</taxon>
        <taxon>Entomoplasmatales</taxon>
        <taxon>Spiroplasmataceae</taxon>
        <taxon>Spiroplasma</taxon>
    </lineage>
</organism>
<dbReference type="GO" id="GO:0005840">
    <property type="term" value="C:ribosome"/>
    <property type="evidence" value="ECO:0007669"/>
    <property type="project" value="UniProtKB-KW"/>
</dbReference>
<dbReference type="InterPro" id="IPR005813">
    <property type="entry name" value="Ribosomal_bL20"/>
</dbReference>
<keyword evidence="11" id="KW-1185">Reference proteome</keyword>
<protein>
    <recommendedName>
        <fullName evidence="7 8">Large ribosomal subunit protein bL20</fullName>
    </recommendedName>
</protein>
<evidence type="ECO:0000313" key="11">
    <source>
        <dbReference type="Proteomes" id="UP001163387"/>
    </source>
</evidence>
<sequence length="119" mass="13918">MARVKGSYTTNHRRKKILKAAKGYYGAKHSLYRTANEQVMNSLAYAYRDRKNCKREFRKLWIQRINAAVRNYDLSYSRFIDGLNKSNINLNRKILSELSINQPEEFEKLVLASKSALAK</sequence>
<keyword evidence="4 8" id="KW-0689">Ribosomal protein</keyword>
<evidence type="ECO:0000256" key="8">
    <source>
        <dbReference type="HAMAP-Rule" id="MF_00382"/>
    </source>
</evidence>
<dbReference type="SUPFAM" id="SSF74731">
    <property type="entry name" value="Ribosomal protein L20"/>
    <property type="match status" value="1"/>
</dbReference>
<gene>
    <name evidence="8 10" type="primary">rplT</name>
    <name evidence="10" type="ORF">SHM_06320</name>
</gene>
<keyword evidence="5 8" id="KW-0687">Ribonucleoprotein</keyword>
<evidence type="ECO:0000256" key="7">
    <source>
        <dbReference type="ARBA" id="ARBA00035172"/>
    </source>
</evidence>
<dbReference type="InterPro" id="IPR035566">
    <property type="entry name" value="Ribosomal_protein_bL20_C"/>
</dbReference>
<dbReference type="Proteomes" id="UP001163387">
    <property type="component" value="Chromosome"/>
</dbReference>
<name>A0ABM8BT14_9MOLU</name>
<dbReference type="InterPro" id="IPR049946">
    <property type="entry name" value="RIBOSOMAL_L20_CS"/>
</dbReference>
<comment type="similarity">
    <text evidence="1 8 9">Belongs to the bacterial ribosomal protein bL20 family.</text>
</comment>
<dbReference type="Gene3D" id="1.10.1900.20">
    <property type="entry name" value="Ribosomal protein L20"/>
    <property type="match status" value="1"/>
</dbReference>
<dbReference type="CDD" id="cd07026">
    <property type="entry name" value="Ribosomal_L20"/>
    <property type="match status" value="1"/>
</dbReference>
<keyword evidence="3 8" id="KW-0694">RNA-binding</keyword>